<sequence>MTGSPERTAGGPVVVGVDESDSARDAVRWAAAEAARRGAPLRLVAAFAPIPAGHVGNPGLGTSYRRVMTEAARGVLTSAAELAAQVAPGVATEAELRTGFPVPVLLDESDRAVLTVVGSRGLGGFTGLLVGSVAVALAARGGSPVAVVRGDPGEGAEGDRPVVVGVDGSPTGESALALAYEEAALRSAPLVAVHTWLDDMLEPALAPMIDWAALETEESALLAQRLAGWSEKYPDVEVRRLVVRDRPARALVAESAGAALVVVGSRGRGGAAGLLLGSVSHALLQHAHCPVLVVRPDGGGSG</sequence>
<dbReference type="EMBL" id="BSFQ01000005">
    <property type="protein sequence ID" value="GLL10711.1"/>
    <property type="molecule type" value="Genomic_DNA"/>
</dbReference>
<keyword evidence="3" id="KW-0067">ATP-binding</keyword>
<comment type="similarity">
    <text evidence="1">Belongs to the universal stress protein A family.</text>
</comment>
<dbReference type="PANTHER" id="PTHR46268:SF27">
    <property type="entry name" value="UNIVERSAL STRESS PROTEIN RV2623"/>
    <property type="match status" value="1"/>
</dbReference>
<feature type="domain" description="UspA" evidence="4">
    <location>
        <begin position="160"/>
        <end position="295"/>
    </location>
</feature>
<evidence type="ECO:0000256" key="3">
    <source>
        <dbReference type="ARBA" id="ARBA00022840"/>
    </source>
</evidence>
<dbReference type="Gene3D" id="3.40.50.620">
    <property type="entry name" value="HUPs"/>
    <property type="match status" value="2"/>
</dbReference>
<protein>
    <submittedName>
        <fullName evidence="5">Universal stress protein</fullName>
    </submittedName>
</protein>
<dbReference type="SUPFAM" id="SSF52402">
    <property type="entry name" value="Adenine nucleotide alpha hydrolases-like"/>
    <property type="match status" value="2"/>
</dbReference>
<dbReference type="RefSeq" id="WP_037041202.1">
    <property type="nucleotide sequence ID" value="NZ_BAAAUZ010000057.1"/>
</dbReference>
<dbReference type="Proteomes" id="UP001143463">
    <property type="component" value="Unassembled WGS sequence"/>
</dbReference>
<organism evidence="5 6">
    <name type="scientific">Pseudonocardia halophobica</name>
    <dbReference type="NCBI Taxonomy" id="29401"/>
    <lineage>
        <taxon>Bacteria</taxon>
        <taxon>Bacillati</taxon>
        <taxon>Actinomycetota</taxon>
        <taxon>Actinomycetes</taxon>
        <taxon>Pseudonocardiales</taxon>
        <taxon>Pseudonocardiaceae</taxon>
        <taxon>Pseudonocardia</taxon>
    </lineage>
</organism>
<name>A0A9W6KZ98_9PSEU</name>
<dbReference type="InterPro" id="IPR006016">
    <property type="entry name" value="UspA"/>
</dbReference>
<keyword evidence="2" id="KW-0547">Nucleotide-binding</keyword>
<dbReference type="InterPro" id="IPR006015">
    <property type="entry name" value="Universal_stress_UspA"/>
</dbReference>
<dbReference type="AlphaFoldDB" id="A0A9W6KZ98"/>
<evidence type="ECO:0000313" key="5">
    <source>
        <dbReference type="EMBL" id="GLL10711.1"/>
    </source>
</evidence>
<feature type="domain" description="UspA" evidence="4">
    <location>
        <begin position="12"/>
        <end position="149"/>
    </location>
</feature>
<keyword evidence="6" id="KW-1185">Reference proteome</keyword>
<evidence type="ECO:0000256" key="1">
    <source>
        <dbReference type="ARBA" id="ARBA00008791"/>
    </source>
</evidence>
<proteinExistence type="inferred from homology"/>
<evidence type="ECO:0000256" key="2">
    <source>
        <dbReference type="ARBA" id="ARBA00022741"/>
    </source>
</evidence>
<dbReference type="InterPro" id="IPR014729">
    <property type="entry name" value="Rossmann-like_a/b/a_fold"/>
</dbReference>
<accession>A0A9W6KZ98</accession>
<evidence type="ECO:0000313" key="6">
    <source>
        <dbReference type="Proteomes" id="UP001143463"/>
    </source>
</evidence>
<dbReference type="GO" id="GO:0005524">
    <property type="term" value="F:ATP binding"/>
    <property type="evidence" value="ECO:0007669"/>
    <property type="project" value="UniProtKB-KW"/>
</dbReference>
<gene>
    <name evidence="5" type="ORF">GCM10017577_18510</name>
</gene>
<dbReference type="PRINTS" id="PR01438">
    <property type="entry name" value="UNVRSLSTRESS"/>
</dbReference>
<comment type="caution">
    <text evidence="5">The sequence shown here is derived from an EMBL/GenBank/DDBJ whole genome shotgun (WGS) entry which is preliminary data.</text>
</comment>
<dbReference type="PANTHER" id="PTHR46268">
    <property type="entry name" value="STRESS RESPONSE PROTEIN NHAX"/>
    <property type="match status" value="1"/>
</dbReference>
<dbReference type="Pfam" id="PF00582">
    <property type="entry name" value="Usp"/>
    <property type="match status" value="2"/>
</dbReference>
<reference evidence="5" key="2">
    <citation type="submission" date="2023-01" db="EMBL/GenBank/DDBJ databases">
        <authorList>
            <person name="Sun Q."/>
            <person name="Evtushenko L."/>
        </authorList>
    </citation>
    <scope>NUCLEOTIDE SEQUENCE</scope>
    <source>
        <strain evidence="5">VKM Ac-1069</strain>
    </source>
</reference>
<reference evidence="5" key="1">
    <citation type="journal article" date="2014" name="Int. J. Syst. Evol. Microbiol.">
        <title>Complete genome sequence of Corynebacterium casei LMG S-19264T (=DSM 44701T), isolated from a smear-ripened cheese.</title>
        <authorList>
            <consortium name="US DOE Joint Genome Institute (JGI-PGF)"/>
            <person name="Walter F."/>
            <person name="Albersmeier A."/>
            <person name="Kalinowski J."/>
            <person name="Ruckert C."/>
        </authorList>
    </citation>
    <scope>NUCLEOTIDE SEQUENCE</scope>
    <source>
        <strain evidence="5">VKM Ac-1069</strain>
    </source>
</reference>
<evidence type="ECO:0000259" key="4">
    <source>
        <dbReference type="Pfam" id="PF00582"/>
    </source>
</evidence>